<dbReference type="InterPro" id="IPR050807">
    <property type="entry name" value="TransReg_Diox_bact_type"/>
</dbReference>
<evidence type="ECO:0000259" key="2">
    <source>
        <dbReference type="PROSITE" id="PS50943"/>
    </source>
</evidence>
<dbReference type="GO" id="GO:0003700">
    <property type="term" value="F:DNA-binding transcription factor activity"/>
    <property type="evidence" value="ECO:0007669"/>
    <property type="project" value="TreeGrafter"/>
</dbReference>
<dbReference type="CDD" id="cd00093">
    <property type="entry name" value="HTH_XRE"/>
    <property type="match status" value="1"/>
</dbReference>
<dbReference type="InterPro" id="IPR010982">
    <property type="entry name" value="Lambda_DNA-bd_dom_sf"/>
</dbReference>
<comment type="caution">
    <text evidence="3">The sequence shown here is derived from an EMBL/GenBank/DDBJ whole genome shotgun (WGS) entry which is preliminary data.</text>
</comment>
<dbReference type="PANTHER" id="PTHR46797:SF1">
    <property type="entry name" value="METHYLPHOSPHONATE SYNTHASE"/>
    <property type="match status" value="1"/>
</dbReference>
<gene>
    <name evidence="3" type="ORF">FKY71_11205</name>
</gene>
<dbReference type="SUPFAM" id="SSF47413">
    <property type="entry name" value="lambda repressor-like DNA-binding domains"/>
    <property type="match status" value="1"/>
</dbReference>
<dbReference type="InterPro" id="IPR001387">
    <property type="entry name" value="Cro/C1-type_HTH"/>
</dbReference>
<evidence type="ECO:0000313" key="3">
    <source>
        <dbReference type="EMBL" id="TQE98940.1"/>
    </source>
</evidence>
<dbReference type="GO" id="GO:0003677">
    <property type="term" value="F:DNA binding"/>
    <property type="evidence" value="ECO:0007669"/>
    <property type="project" value="UniProtKB-KW"/>
</dbReference>
<accession>A0A540VQA3</accession>
<dbReference type="SMART" id="SM00530">
    <property type="entry name" value="HTH_XRE"/>
    <property type="match status" value="1"/>
</dbReference>
<dbReference type="GO" id="GO:0005829">
    <property type="term" value="C:cytosol"/>
    <property type="evidence" value="ECO:0007669"/>
    <property type="project" value="TreeGrafter"/>
</dbReference>
<dbReference type="Pfam" id="PF01381">
    <property type="entry name" value="HTH_3"/>
    <property type="match status" value="1"/>
</dbReference>
<organism evidence="3 4">
    <name type="scientific">Spiribacter salinus</name>
    <dbReference type="NCBI Taxonomy" id="1335746"/>
    <lineage>
        <taxon>Bacteria</taxon>
        <taxon>Pseudomonadati</taxon>
        <taxon>Pseudomonadota</taxon>
        <taxon>Gammaproteobacteria</taxon>
        <taxon>Chromatiales</taxon>
        <taxon>Ectothiorhodospiraceae</taxon>
        <taxon>Spiribacter</taxon>
    </lineage>
</organism>
<sequence length="97" mass="10388">MPMDIANAIFRCRRARELRQADVASRAGISEAYLSLLERGLRTDPSLKTLTGIAEALEVPLPVLVAIALEDDPAAEAEEPALSDLAAAARHLLPRTA</sequence>
<dbReference type="PROSITE" id="PS50943">
    <property type="entry name" value="HTH_CROC1"/>
    <property type="match status" value="1"/>
</dbReference>
<evidence type="ECO:0000256" key="1">
    <source>
        <dbReference type="ARBA" id="ARBA00023125"/>
    </source>
</evidence>
<reference evidence="3 4" key="1">
    <citation type="submission" date="2019-06" db="EMBL/GenBank/DDBJ databases">
        <title>Metagenome assembled Genome of Spiribacter salinus SL48-SHIP from the microbial mat of Salt Lake 48 (Novosibirsk region, Russia).</title>
        <authorList>
            <person name="Shipova A."/>
            <person name="Rozanov A.S."/>
            <person name="Bryanskaya A.V."/>
            <person name="Peltek S.E."/>
        </authorList>
    </citation>
    <scope>NUCLEOTIDE SEQUENCE [LARGE SCALE GENOMIC DNA]</scope>
    <source>
        <strain evidence="3">SL48-SHIP-2</strain>
    </source>
</reference>
<evidence type="ECO:0000313" key="4">
    <source>
        <dbReference type="Proteomes" id="UP000315400"/>
    </source>
</evidence>
<name>A0A540VQA3_9GAMM</name>
<dbReference type="PANTHER" id="PTHR46797">
    <property type="entry name" value="HTH-TYPE TRANSCRIPTIONAL REGULATOR"/>
    <property type="match status" value="1"/>
</dbReference>
<keyword evidence="1" id="KW-0238">DNA-binding</keyword>
<feature type="domain" description="HTH cro/C1-type" evidence="2">
    <location>
        <begin position="13"/>
        <end position="64"/>
    </location>
</feature>
<dbReference type="Proteomes" id="UP000315400">
    <property type="component" value="Unassembled WGS sequence"/>
</dbReference>
<dbReference type="Gene3D" id="1.10.260.40">
    <property type="entry name" value="lambda repressor-like DNA-binding domains"/>
    <property type="match status" value="1"/>
</dbReference>
<dbReference type="AlphaFoldDB" id="A0A540VQA3"/>
<proteinExistence type="predicted"/>
<protein>
    <submittedName>
        <fullName evidence="3">Helix-turn-helix transcriptional regulator</fullName>
    </submittedName>
</protein>
<dbReference type="EMBL" id="VIFK01000111">
    <property type="protein sequence ID" value="TQE98940.1"/>
    <property type="molecule type" value="Genomic_DNA"/>
</dbReference>